<dbReference type="Proteomes" id="UP000601435">
    <property type="component" value="Unassembled WGS sequence"/>
</dbReference>
<proteinExistence type="predicted"/>
<reference evidence="1" key="1">
    <citation type="submission" date="2021-02" db="EMBL/GenBank/DDBJ databases">
        <authorList>
            <person name="Dougan E. K."/>
            <person name="Rhodes N."/>
            <person name="Thang M."/>
            <person name="Chan C."/>
        </authorList>
    </citation>
    <scope>NUCLEOTIDE SEQUENCE</scope>
</reference>
<feature type="non-terminal residue" evidence="1">
    <location>
        <position position="82"/>
    </location>
</feature>
<protein>
    <submittedName>
        <fullName evidence="1">Uncharacterized protein</fullName>
    </submittedName>
</protein>
<accession>A0A812RXB1</accession>
<dbReference type="OrthoDB" id="414440at2759"/>
<organism evidence="1 2">
    <name type="scientific">Symbiodinium necroappetens</name>
    <dbReference type="NCBI Taxonomy" id="1628268"/>
    <lineage>
        <taxon>Eukaryota</taxon>
        <taxon>Sar</taxon>
        <taxon>Alveolata</taxon>
        <taxon>Dinophyceae</taxon>
        <taxon>Suessiales</taxon>
        <taxon>Symbiodiniaceae</taxon>
        <taxon>Symbiodinium</taxon>
    </lineage>
</organism>
<evidence type="ECO:0000313" key="2">
    <source>
        <dbReference type="Proteomes" id="UP000601435"/>
    </source>
</evidence>
<gene>
    <name evidence="1" type="ORF">SNEC2469_LOCUS12721</name>
</gene>
<comment type="caution">
    <text evidence="1">The sequence shown here is derived from an EMBL/GenBank/DDBJ whole genome shotgun (WGS) entry which is preliminary data.</text>
</comment>
<dbReference type="AlphaFoldDB" id="A0A812RXB1"/>
<dbReference type="EMBL" id="CAJNJA010020224">
    <property type="protein sequence ID" value="CAE7456666.1"/>
    <property type="molecule type" value="Genomic_DNA"/>
</dbReference>
<sequence>MGCTTSTVVESAQMGVFQDESGVITPEVRFKERSHSFHSMDDRTNPYTAAHASAPINFTHKHWVKQLESAMKEIEDQPKALR</sequence>
<evidence type="ECO:0000313" key="1">
    <source>
        <dbReference type="EMBL" id="CAE7456666.1"/>
    </source>
</evidence>
<keyword evidence="2" id="KW-1185">Reference proteome</keyword>
<name>A0A812RXB1_9DINO</name>